<dbReference type="CDD" id="cd00075">
    <property type="entry name" value="HATPase"/>
    <property type="match status" value="1"/>
</dbReference>
<dbReference type="AlphaFoldDB" id="A0A227J7C2"/>
<gene>
    <name evidence="2" type="ORF">CA163_20405</name>
</gene>
<evidence type="ECO:0000259" key="1">
    <source>
        <dbReference type="Pfam" id="PF02518"/>
    </source>
</evidence>
<dbReference type="STRING" id="670.ACZ92_10015"/>
<dbReference type="Pfam" id="PF02518">
    <property type="entry name" value="HATPase_c"/>
    <property type="match status" value="1"/>
</dbReference>
<dbReference type="PANTHER" id="PTHR43065">
    <property type="entry name" value="SENSOR HISTIDINE KINASE"/>
    <property type="match status" value="1"/>
</dbReference>
<dbReference type="Proteomes" id="UP000214596">
    <property type="component" value="Unassembled WGS sequence"/>
</dbReference>
<feature type="non-terminal residue" evidence="2">
    <location>
        <position position="1"/>
    </location>
</feature>
<reference evidence="2 3" key="1">
    <citation type="journal article" date="2017" name="Appl. Environ. Microbiol.">
        <title>Parallel evolution of two clades of a major Atlantic endemic Vibrio parahaemolyticus pathogen lineage by independent acquisition of related pathogenicity islands.</title>
        <authorList>
            <person name="Xu F."/>
            <person name="Gonzalez-Escalona N."/>
            <person name="Drees K.P."/>
            <person name="Sebra R.P."/>
            <person name="Cooper V.S."/>
            <person name="Jones S.H."/>
            <person name="Whistler C.A."/>
        </authorList>
    </citation>
    <scope>NUCLEOTIDE SEQUENCE [LARGE SCALE GENOMIC DNA]</scope>
    <source>
        <strain evidence="2 3">MAVP-3</strain>
    </source>
</reference>
<dbReference type="InterPro" id="IPR003594">
    <property type="entry name" value="HATPase_dom"/>
</dbReference>
<dbReference type="PANTHER" id="PTHR43065:SF48">
    <property type="entry name" value="HISTIDINE KINASE"/>
    <property type="match status" value="1"/>
</dbReference>
<feature type="domain" description="Histidine kinase/HSP90-like ATPase" evidence="1">
    <location>
        <begin position="75"/>
        <end position="130"/>
    </location>
</feature>
<dbReference type="EMBL" id="NIXT01001655">
    <property type="protein sequence ID" value="OXE31003.1"/>
    <property type="molecule type" value="Genomic_DNA"/>
</dbReference>
<feature type="non-terminal residue" evidence="2">
    <location>
        <position position="133"/>
    </location>
</feature>
<organism evidence="2 3">
    <name type="scientific">Vibrio parahaemolyticus</name>
    <dbReference type="NCBI Taxonomy" id="670"/>
    <lineage>
        <taxon>Bacteria</taxon>
        <taxon>Pseudomonadati</taxon>
        <taxon>Pseudomonadota</taxon>
        <taxon>Gammaproteobacteria</taxon>
        <taxon>Vibrionales</taxon>
        <taxon>Vibrionaceae</taxon>
        <taxon>Vibrio</taxon>
    </lineage>
</organism>
<sequence>YHQAGASLRSINVCAARIADMVKSLKGYARSDDERMHYADIHEGIEDTLVIFENKLKVHQVSTDYAPLPRMLCQPIALQQVWTNLISNAIDAFPDKGSLKIQTREVEKNQQRYAVISFEDNGCGIPDSQKKAI</sequence>
<dbReference type="SUPFAM" id="SSF55874">
    <property type="entry name" value="ATPase domain of HSP90 chaperone/DNA topoisomerase II/histidine kinase"/>
    <property type="match status" value="1"/>
</dbReference>
<accession>A0A227J7C2</accession>
<dbReference type="InterPro" id="IPR036890">
    <property type="entry name" value="HATPase_C_sf"/>
</dbReference>
<proteinExistence type="predicted"/>
<evidence type="ECO:0000313" key="3">
    <source>
        <dbReference type="Proteomes" id="UP000214596"/>
    </source>
</evidence>
<comment type="caution">
    <text evidence="2">The sequence shown here is derived from an EMBL/GenBank/DDBJ whole genome shotgun (WGS) entry which is preliminary data.</text>
</comment>
<evidence type="ECO:0000313" key="2">
    <source>
        <dbReference type="EMBL" id="OXE31003.1"/>
    </source>
</evidence>
<name>A0A227J7C2_VIBPH</name>
<dbReference type="Gene3D" id="3.30.565.10">
    <property type="entry name" value="Histidine kinase-like ATPase, C-terminal domain"/>
    <property type="match status" value="1"/>
</dbReference>
<protein>
    <submittedName>
        <fullName evidence="2">ATPase</fullName>
    </submittedName>
</protein>